<dbReference type="PANTHER" id="PTHR10845">
    <property type="entry name" value="REGULATOR OF G PROTEIN SIGNALING"/>
    <property type="match status" value="1"/>
</dbReference>
<keyword evidence="3" id="KW-1185">Reference proteome</keyword>
<proteinExistence type="predicted"/>
<dbReference type="PANTHER" id="PTHR10845:SF192">
    <property type="entry name" value="DOUBLE HIT, ISOFORM B"/>
    <property type="match status" value="1"/>
</dbReference>
<accession>A0AAW2YP61</accession>
<dbReference type="Gene3D" id="1.10.167.10">
    <property type="entry name" value="Regulator of G-protein Signalling 4, domain 2"/>
    <property type="match status" value="1"/>
</dbReference>
<dbReference type="PROSITE" id="PS50132">
    <property type="entry name" value="RGS"/>
    <property type="match status" value="1"/>
</dbReference>
<dbReference type="EMBL" id="JAOPGA020000446">
    <property type="protein sequence ID" value="KAL0478620.1"/>
    <property type="molecule type" value="Genomic_DNA"/>
</dbReference>
<dbReference type="AlphaFoldDB" id="A0AAW2YP61"/>
<dbReference type="InterPro" id="IPR036305">
    <property type="entry name" value="RGS_sf"/>
</dbReference>
<dbReference type="Proteomes" id="UP001431209">
    <property type="component" value="Unassembled WGS sequence"/>
</dbReference>
<name>A0AAW2YP61_9EUKA</name>
<dbReference type="InterPro" id="IPR016137">
    <property type="entry name" value="RGS"/>
</dbReference>
<evidence type="ECO:0000259" key="1">
    <source>
        <dbReference type="PROSITE" id="PS50132"/>
    </source>
</evidence>
<evidence type="ECO:0000313" key="3">
    <source>
        <dbReference type="Proteomes" id="UP001431209"/>
    </source>
</evidence>
<dbReference type="SUPFAM" id="SSF48097">
    <property type="entry name" value="Regulator of G-protein signaling, RGS"/>
    <property type="match status" value="1"/>
</dbReference>
<evidence type="ECO:0000313" key="2">
    <source>
        <dbReference type="EMBL" id="KAL0478620.1"/>
    </source>
</evidence>
<sequence>MRHYLKTKRTEPNKTNKKLDMTKVKTVTIKPLFDRSQYEVQFESIFQYKDLHDNYHSYLKTSHQQEPLLFLTAVKEFKLLPNEVKAMSILDSFIKEGGKYELNLSNHTKHKLYRTMQSIETSKDCNTLANLFDDTFHLISLELRTDSYNRYLASKFFEELINKKGEDFLKKISTIVSIQPKNKKKSRNFDVAKMSESDIEFLVKVMSKAQ</sequence>
<organism evidence="2 3">
    <name type="scientific">Acrasis kona</name>
    <dbReference type="NCBI Taxonomy" id="1008807"/>
    <lineage>
        <taxon>Eukaryota</taxon>
        <taxon>Discoba</taxon>
        <taxon>Heterolobosea</taxon>
        <taxon>Tetramitia</taxon>
        <taxon>Eutetramitia</taxon>
        <taxon>Acrasidae</taxon>
        <taxon>Acrasis</taxon>
    </lineage>
</organism>
<dbReference type="Pfam" id="PF00615">
    <property type="entry name" value="RGS"/>
    <property type="match status" value="1"/>
</dbReference>
<dbReference type="InterPro" id="IPR044926">
    <property type="entry name" value="RGS_subdomain_2"/>
</dbReference>
<protein>
    <submittedName>
        <fullName evidence="2">Rgs3</fullName>
    </submittedName>
</protein>
<gene>
    <name evidence="2" type="ORF">AKO1_005018</name>
</gene>
<comment type="caution">
    <text evidence="2">The sequence shown here is derived from an EMBL/GenBank/DDBJ whole genome shotgun (WGS) entry which is preliminary data.</text>
</comment>
<feature type="domain" description="RGS" evidence="1">
    <location>
        <begin position="41"/>
        <end position="161"/>
    </location>
</feature>
<dbReference type="SMART" id="SM00315">
    <property type="entry name" value="RGS"/>
    <property type="match status" value="1"/>
</dbReference>
<reference evidence="2 3" key="1">
    <citation type="submission" date="2024-03" db="EMBL/GenBank/DDBJ databases">
        <title>The Acrasis kona genome and developmental transcriptomes reveal deep origins of eukaryotic multicellular pathways.</title>
        <authorList>
            <person name="Sheikh S."/>
            <person name="Fu C.-J."/>
            <person name="Brown M.W."/>
            <person name="Baldauf S.L."/>
        </authorList>
    </citation>
    <scope>NUCLEOTIDE SEQUENCE [LARGE SCALE GENOMIC DNA]</scope>
    <source>
        <strain evidence="2 3">ATCC MYA-3509</strain>
    </source>
</reference>